<proteinExistence type="predicted"/>
<keyword evidence="2" id="KW-1185">Reference proteome</keyword>
<evidence type="ECO:0000313" key="2">
    <source>
        <dbReference type="Proteomes" id="UP001057485"/>
    </source>
</evidence>
<name>A0A9E7DU27_9CAUD</name>
<protein>
    <submittedName>
        <fullName evidence="1">Uncharacterized protein</fullName>
    </submittedName>
</protein>
<gene>
    <name evidence="1" type="ORF">EGEOBHOM_00067</name>
</gene>
<sequence length="58" mass="6835">MHNEVEVPKQVKEFIDKQREQLMDKLQIILEGQRHACEYPSQSLVNGSLLIQILLFKQ</sequence>
<dbReference type="EMBL" id="ON113168">
    <property type="protein sequence ID" value="UQT00226.1"/>
    <property type="molecule type" value="Genomic_DNA"/>
</dbReference>
<organism evidence="1 2">
    <name type="scientific">Enterococcus phage vB_OCPT_Car</name>
    <dbReference type="NCBI Taxonomy" id="2922319"/>
    <lineage>
        <taxon>Viruses</taxon>
        <taxon>Duplodnaviria</taxon>
        <taxon>Heunggongvirae</taxon>
        <taxon>Uroviricota</taxon>
        <taxon>Caudoviricetes</taxon>
        <taxon>Herelleviridae</taxon>
        <taxon>Brockvirinae</taxon>
        <taxon>Kochikohdavirus</taxon>
        <taxon>Kochikohdavirus car</taxon>
    </lineage>
</organism>
<evidence type="ECO:0000313" key="1">
    <source>
        <dbReference type="EMBL" id="UQT00226.1"/>
    </source>
</evidence>
<reference evidence="1 2" key="1">
    <citation type="submission" date="2022-03" db="EMBL/GenBank/DDBJ databases">
        <title>Phage cocktails constrain the growth of Enterococcus.</title>
        <authorList>
            <person name="Wandro S."/>
        </authorList>
    </citation>
    <scope>NUCLEOTIDE SEQUENCE [LARGE SCALE GENOMIC DNA]</scope>
</reference>
<accession>A0A9E7DU27</accession>
<dbReference type="Proteomes" id="UP001057485">
    <property type="component" value="Segment"/>
</dbReference>